<evidence type="ECO:0000256" key="1">
    <source>
        <dbReference type="SAM" id="MobiDB-lite"/>
    </source>
</evidence>
<accession>A9DQL9</accession>
<proteinExistence type="predicted"/>
<protein>
    <submittedName>
        <fullName evidence="2">Uncharacterized protein</fullName>
    </submittedName>
</protein>
<dbReference type="Proteomes" id="UP000002945">
    <property type="component" value="Unassembled WGS sequence"/>
</dbReference>
<feature type="compositionally biased region" description="Basic residues" evidence="1">
    <location>
        <begin position="16"/>
        <end position="27"/>
    </location>
</feature>
<comment type="caution">
    <text evidence="2">The sequence shown here is derived from an EMBL/GenBank/DDBJ whole genome shotgun (WGS) entry which is preliminary data.</text>
</comment>
<gene>
    <name evidence="2" type="ORF">KAOT1_15918</name>
</gene>
<dbReference type="EMBL" id="ABIB01000003">
    <property type="protein sequence ID" value="EDP96665.1"/>
    <property type="molecule type" value="Genomic_DNA"/>
</dbReference>
<evidence type="ECO:0000313" key="2">
    <source>
        <dbReference type="EMBL" id="EDP96665.1"/>
    </source>
</evidence>
<name>A9DQL9_9FLAO</name>
<evidence type="ECO:0000313" key="3">
    <source>
        <dbReference type="Proteomes" id="UP000002945"/>
    </source>
</evidence>
<organism evidence="2 3">
    <name type="scientific">Kordia algicida OT-1</name>
    <dbReference type="NCBI Taxonomy" id="391587"/>
    <lineage>
        <taxon>Bacteria</taxon>
        <taxon>Pseudomonadati</taxon>
        <taxon>Bacteroidota</taxon>
        <taxon>Flavobacteriia</taxon>
        <taxon>Flavobacteriales</taxon>
        <taxon>Flavobacteriaceae</taxon>
        <taxon>Kordia</taxon>
    </lineage>
</organism>
<dbReference type="HOGENOM" id="CLU_3414753_0_0_10"/>
<reference evidence="2 3" key="1">
    <citation type="journal article" date="2011" name="J. Bacteriol.">
        <title>Genome sequence of the algicidal bacterium Kordia algicida OT-1.</title>
        <authorList>
            <person name="Lee H.S."/>
            <person name="Kang S.G."/>
            <person name="Kwon K.K."/>
            <person name="Lee J.H."/>
            <person name="Kim S.J."/>
        </authorList>
    </citation>
    <scope>NUCLEOTIDE SEQUENCE [LARGE SCALE GENOMIC DNA]</scope>
    <source>
        <strain evidence="2 3">OT-1</strain>
    </source>
</reference>
<feature type="region of interest" description="Disordered" evidence="1">
    <location>
        <begin position="1"/>
        <end position="27"/>
    </location>
</feature>
<sequence length="27" mass="3268">MVKNQKNNRNDEKQRTKNKKHIKKTAS</sequence>
<keyword evidence="3" id="KW-1185">Reference proteome</keyword>
<dbReference type="STRING" id="391587.KAOT1_15918"/>
<dbReference type="AlphaFoldDB" id="A9DQL9"/>